<evidence type="ECO:0000256" key="19">
    <source>
        <dbReference type="ARBA" id="ARBA00023242"/>
    </source>
</evidence>
<keyword evidence="14" id="KW-0653">Protein transport</keyword>
<dbReference type="SUPFAM" id="SSF54928">
    <property type="entry name" value="RNA-binding domain, RBD"/>
    <property type="match status" value="1"/>
</dbReference>
<organism evidence="30 31">
    <name type="scientific">Dicentrarchus labrax</name>
    <name type="common">European seabass</name>
    <name type="synonym">Morone labrax</name>
    <dbReference type="NCBI Taxonomy" id="13489"/>
    <lineage>
        <taxon>Eukaryota</taxon>
        <taxon>Metazoa</taxon>
        <taxon>Chordata</taxon>
        <taxon>Craniata</taxon>
        <taxon>Vertebrata</taxon>
        <taxon>Euteleostomi</taxon>
        <taxon>Actinopterygii</taxon>
        <taxon>Neopterygii</taxon>
        <taxon>Teleostei</taxon>
        <taxon>Neoteleostei</taxon>
        <taxon>Acanthomorphata</taxon>
        <taxon>Eupercaria</taxon>
        <taxon>Moronidae</taxon>
        <taxon>Dicentrarchus</taxon>
    </lineage>
</organism>
<dbReference type="Pfam" id="PF16769">
    <property type="entry name" value="MCM3AP_GANP"/>
    <property type="match status" value="1"/>
</dbReference>
<gene>
    <name evidence="30" type="primary">mcm3ap</name>
</gene>
<dbReference type="EC" id="2.3.1.48" evidence="5"/>
<dbReference type="OMA" id="DMTIFWH"/>
<feature type="compositionally biased region" description="Polar residues" evidence="27">
    <location>
        <begin position="149"/>
        <end position="159"/>
    </location>
</feature>
<protein>
    <recommendedName>
        <fullName evidence="24">Germinal-center associated nuclear protein</fullName>
        <ecNumber evidence="5">2.3.1.48</ecNumber>
    </recommendedName>
</protein>
<keyword evidence="20" id="KW-0012">Acyltransferase</keyword>
<keyword evidence="7" id="KW-0158">Chromosome</keyword>
<evidence type="ECO:0000256" key="5">
    <source>
        <dbReference type="ARBA" id="ARBA00013184"/>
    </source>
</evidence>
<evidence type="ECO:0000256" key="10">
    <source>
        <dbReference type="ARBA" id="ARBA00022553"/>
    </source>
</evidence>
<feature type="compositionally biased region" description="Polar residues" evidence="27">
    <location>
        <begin position="30"/>
        <end position="40"/>
    </location>
</feature>
<dbReference type="InterPro" id="IPR031910">
    <property type="entry name" value="GANP_CID_dom"/>
</dbReference>
<evidence type="ECO:0000256" key="25">
    <source>
        <dbReference type="PROSITE-ProRule" id="PRU00176"/>
    </source>
</evidence>
<feature type="domain" description="RRM" evidence="28">
    <location>
        <begin position="539"/>
        <end position="610"/>
    </location>
</feature>
<evidence type="ECO:0000256" key="8">
    <source>
        <dbReference type="ARBA" id="ARBA00022481"/>
    </source>
</evidence>
<evidence type="ECO:0000256" key="9">
    <source>
        <dbReference type="ARBA" id="ARBA00022490"/>
    </source>
</evidence>
<feature type="region of interest" description="Disordered" evidence="27">
    <location>
        <begin position="1"/>
        <end position="161"/>
    </location>
</feature>
<evidence type="ECO:0000259" key="29">
    <source>
        <dbReference type="PROSITE" id="PS50250"/>
    </source>
</evidence>
<evidence type="ECO:0000256" key="4">
    <source>
        <dbReference type="ARBA" id="ARBA00004642"/>
    </source>
</evidence>
<keyword evidence="8" id="KW-0488">Methylation</keyword>
<dbReference type="GO" id="GO:0061733">
    <property type="term" value="F:protein-lysine-acetyltransferase activity"/>
    <property type="evidence" value="ECO:0007669"/>
    <property type="project" value="UniProtKB-EC"/>
</dbReference>
<dbReference type="InterPro" id="IPR005062">
    <property type="entry name" value="SAC3/GANP/THP3_conserved"/>
</dbReference>
<evidence type="ECO:0000313" key="30">
    <source>
        <dbReference type="Ensembl" id="ENSDLAP00005052734.2"/>
    </source>
</evidence>
<dbReference type="SMART" id="SM00360">
    <property type="entry name" value="RRM"/>
    <property type="match status" value="1"/>
</dbReference>
<dbReference type="FunFam" id="1.25.40.990:FF:000003">
    <property type="entry name" value="germinal-center associated nuclear protein isoform X2"/>
    <property type="match status" value="1"/>
</dbReference>
<feature type="domain" description="PCI" evidence="29">
    <location>
        <begin position="882"/>
        <end position="1066"/>
    </location>
</feature>
<dbReference type="Pfam" id="PF16766">
    <property type="entry name" value="CID_GANP"/>
    <property type="match status" value="1"/>
</dbReference>
<keyword evidence="31" id="KW-1185">Reference proteome</keyword>
<dbReference type="GO" id="GO:0002376">
    <property type="term" value="P:immune system process"/>
    <property type="evidence" value="ECO:0007669"/>
    <property type="project" value="UniProtKB-KW"/>
</dbReference>
<dbReference type="GeneTree" id="ENSGT00940000156322"/>
<evidence type="ECO:0000256" key="22">
    <source>
        <dbReference type="ARBA" id="ARBA00048940"/>
    </source>
</evidence>
<name>A0A8C4I5F1_DICLA</name>
<keyword evidence="17 26" id="KW-0175">Coiled coil</keyword>
<feature type="region of interest" description="Disordered" evidence="27">
    <location>
        <begin position="217"/>
        <end position="535"/>
    </location>
</feature>
<dbReference type="Proteomes" id="UP000694389">
    <property type="component" value="Unassembled WGS sequence"/>
</dbReference>
<dbReference type="Pfam" id="PF03399">
    <property type="entry name" value="SAC3_GANP"/>
    <property type="match status" value="1"/>
</dbReference>
<accession>A0A8C4I5F1</accession>
<dbReference type="InterPro" id="IPR000717">
    <property type="entry name" value="PCI_dom"/>
</dbReference>
<comment type="similarity">
    <text evidence="21">Belongs to the SAC3 family.</text>
</comment>
<evidence type="ECO:0000256" key="21">
    <source>
        <dbReference type="ARBA" id="ARBA00038443"/>
    </source>
</evidence>
<dbReference type="InterPro" id="IPR012677">
    <property type="entry name" value="Nucleotide-bd_a/b_plait_sf"/>
</dbReference>
<feature type="compositionally biased region" description="Basic and acidic residues" evidence="27">
    <location>
        <begin position="495"/>
        <end position="512"/>
    </location>
</feature>
<dbReference type="PROSITE" id="PS50102">
    <property type="entry name" value="RRM"/>
    <property type="match status" value="1"/>
</dbReference>
<reference evidence="30" key="1">
    <citation type="submission" date="2025-08" db="UniProtKB">
        <authorList>
            <consortium name="Ensembl"/>
        </authorList>
    </citation>
    <scope>IDENTIFICATION</scope>
</reference>
<dbReference type="GO" id="GO:0005643">
    <property type="term" value="C:nuclear pore"/>
    <property type="evidence" value="ECO:0007669"/>
    <property type="project" value="UniProtKB-SubCell"/>
</dbReference>
<evidence type="ECO:0000256" key="14">
    <source>
        <dbReference type="ARBA" id="ARBA00022927"/>
    </source>
</evidence>
<proteinExistence type="inferred from homology"/>
<keyword evidence="18" id="KW-0906">Nuclear pore complex</keyword>
<dbReference type="InterPro" id="IPR000504">
    <property type="entry name" value="RRM_dom"/>
</dbReference>
<evidence type="ECO:0000256" key="17">
    <source>
        <dbReference type="ARBA" id="ARBA00023054"/>
    </source>
</evidence>
<keyword evidence="16" id="KW-0811">Translocation</keyword>
<evidence type="ECO:0000256" key="23">
    <source>
        <dbReference type="ARBA" id="ARBA00055631"/>
    </source>
</evidence>
<evidence type="ECO:0000256" key="20">
    <source>
        <dbReference type="ARBA" id="ARBA00023315"/>
    </source>
</evidence>
<evidence type="ECO:0000256" key="7">
    <source>
        <dbReference type="ARBA" id="ARBA00022454"/>
    </source>
</evidence>
<evidence type="ECO:0000256" key="27">
    <source>
        <dbReference type="SAM" id="MobiDB-lite"/>
    </source>
</evidence>
<feature type="compositionally biased region" description="Low complexity" evidence="27">
    <location>
        <begin position="228"/>
        <end position="255"/>
    </location>
</feature>
<feature type="region of interest" description="Disordered" evidence="27">
    <location>
        <begin position="1136"/>
        <end position="1159"/>
    </location>
</feature>
<evidence type="ECO:0000256" key="18">
    <source>
        <dbReference type="ARBA" id="ARBA00023132"/>
    </source>
</evidence>
<dbReference type="GO" id="GO:0005737">
    <property type="term" value="C:cytoplasm"/>
    <property type="evidence" value="ECO:0007669"/>
    <property type="project" value="UniProtKB-SubCell"/>
</dbReference>
<evidence type="ECO:0000256" key="16">
    <source>
        <dbReference type="ARBA" id="ARBA00023010"/>
    </source>
</evidence>
<dbReference type="InterPro" id="IPR031907">
    <property type="entry name" value="MCM3AP_GANP"/>
</dbReference>
<dbReference type="OrthoDB" id="21502at2759"/>
<dbReference type="Gene3D" id="1.25.40.990">
    <property type="match status" value="1"/>
</dbReference>
<keyword evidence="10" id="KW-0597">Phosphoprotein</keyword>
<evidence type="ECO:0000256" key="26">
    <source>
        <dbReference type="SAM" id="Coils"/>
    </source>
</evidence>
<evidence type="ECO:0000256" key="1">
    <source>
        <dbReference type="ARBA" id="ARBA00004286"/>
    </source>
</evidence>
<feature type="compositionally biased region" description="Polar residues" evidence="27">
    <location>
        <begin position="268"/>
        <end position="302"/>
    </location>
</feature>
<dbReference type="GeneID" id="127366187"/>
<dbReference type="GO" id="GO:0006406">
    <property type="term" value="P:mRNA export from nucleus"/>
    <property type="evidence" value="ECO:0007669"/>
    <property type="project" value="TreeGrafter"/>
</dbReference>
<feature type="coiled-coil region" evidence="26">
    <location>
        <begin position="1248"/>
        <end position="1275"/>
    </location>
</feature>
<evidence type="ECO:0000256" key="15">
    <source>
        <dbReference type="ARBA" id="ARBA00022990"/>
    </source>
</evidence>
<dbReference type="Gene3D" id="6.10.250.1340">
    <property type="match status" value="1"/>
</dbReference>
<evidence type="ECO:0000256" key="24">
    <source>
        <dbReference type="ARBA" id="ARBA00069544"/>
    </source>
</evidence>
<feature type="compositionally biased region" description="Basic and acidic residues" evidence="27">
    <location>
        <begin position="443"/>
        <end position="460"/>
    </location>
</feature>
<dbReference type="GO" id="GO:0070390">
    <property type="term" value="C:transcription export complex 2"/>
    <property type="evidence" value="ECO:0007669"/>
    <property type="project" value="TreeGrafter"/>
</dbReference>
<evidence type="ECO:0000256" key="12">
    <source>
        <dbReference type="ARBA" id="ARBA00022816"/>
    </source>
</evidence>
<dbReference type="Gene3D" id="3.30.70.330">
    <property type="match status" value="1"/>
</dbReference>
<dbReference type="InterPro" id="IPR035979">
    <property type="entry name" value="RBD_domain_sf"/>
</dbReference>
<evidence type="ECO:0000256" key="3">
    <source>
        <dbReference type="ARBA" id="ARBA00004567"/>
    </source>
</evidence>
<evidence type="ECO:0000256" key="6">
    <source>
        <dbReference type="ARBA" id="ARBA00022448"/>
    </source>
</evidence>
<dbReference type="InterPro" id="IPR045107">
    <property type="entry name" value="SAC3/GANP/THP3"/>
</dbReference>
<dbReference type="Pfam" id="PF00076">
    <property type="entry name" value="RRM_1"/>
    <property type="match status" value="1"/>
</dbReference>
<comment type="subcellular location">
    <subcellularLocation>
        <location evidence="1">Chromosome</location>
    </subcellularLocation>
    <subcellularLocation>
        <location evidence="2">Cytoplasm</location>
    </subcellularLocation>
    <subcellularLocation>
        <location evidence="3">Nucleus</location>
        <location evidence="3">Nuclear pore complex</location>
    </subcellularLocation>
    <subcellularLocation>
        <location evidence="4">Nucleus</location>
        <location evidence="4">Nucleoplasm</location>
    </subcellularLocation>
</comment>
<dbReference type="CTD" id="8888"/>
<dbReference type="PANTHER" id="PTHR12436:SF3">
    <property type="entry name" value="GERMINAL-CENTER ASSOCIATED NUCLEAR PROTEIN"/>
    <property type="match status" value="1"/>
</dbReference>
<feature type="compositionally biased region" description="Polar residues" evidence="27">
    <location>
        <begin position="96"/>
        <end position="123"/>
    </location>
</feature>
<keyword evidence="12" id="KW-0509">mRNA transport</keyword>
<dbReference type="GO" id="GO:0005694">
    <property type="term" value="C:chromosome"/>
    <property type="evidence" value="ECO:0007669"/>
    <property type="project" value="UniProtKB-SubCell"/>
</dbReference>
<dbReference type="RefSeq" id="XP_051260983.1">
    <property type="nucleotide sequence ID" value="XM_051405023.1"/>
</dbReference>
<keyword evidence="6" id="KW-0813">Transport</keyword>
<feature type="compositionally biased region" description="Low complexity" evidence="27">
    <location>
        <begin position="303"/>
        <end position="332"/>
    </location>
</feature>
<keyword evidence="15" id="KW-0007">Acetylation</keyword>
<feature type="compositionally biased region" description="Polar residues" evidence="27">
    <location>
        <begin position="74"/>
        <end position="87"/>
    </location>
</feature>
<dbReference type="GO" id="GO:0003723">
    <property type="term" value="F:RNA binding"/>
    <property type="evidence" value="ECO:0007669"/>
    <property type="project" value="UniProtKB-UniRule"/>
</dbReference>
<keyword evidence="25" id="KW-0694">RNA-binding</keyword>
<dbReference type="PANTHER" id="PTHR12436">
    <property type="entry name" value="80 KDA MCM3-ASSOCIATED PROTEIN"/>
    <property type="match status" value="1"/>
</dbReference>
<feature type="region of interest" description="Disordered" evidence="27">
    <location>
        <begin position="608"/>
        <end position="647"/>
    </location>
</feature>
<comment type="catalytic activity">
    <reaction evidence="22">
        <text>L-lysyl-[histone] + acetyl-CoA = N(6)-acetyl-L-lysyl-[histone] + CoA + H(+)</text>
        <dbReference type="Rhea" id="RHEA:21992"/>
        <dbReference type="Rhea" id="RHEA-COMP:9845"/>
        <dbReference type="Rhea" id="RHEA-COMP:11338"/>
        <dbReference type="ChEBI" id="CHEBI:15378"/>
        <dbReference type="ChEBI" id="CHEBI:29969"/>
        <dbReference type="ChEBI" id="CHEBI:57287"/>
        <dbReference type="ChEBI" id="CHEBI:57288"/>
        <dbReference type="ChEBI" id="CHEBI:61930"/>
        <dbReference type="EC" id="2.3.1.48"/>
    </reaction>
    <physiologicalReaction direction="left-to-right" evidence="22">
        <dbReference type="Rhea" id="RHEA:21993"/>
    </physiologicalReaction>
</comment>
<evidence type="ECO:0000256" key="13">
    <source>
        <dbReference type="ARBA" id="ARBA00022859"/>
    </source>
</evidence>
<dbReference type="PROSITE" id="PS50250">
    <property type="entry name" value="PCI"/>
    <property type="match status" value="1"/>
</dbReference>
<reference evidence="30" key="2">
    <citation type="submission" date="2025-09" db="UniProtKB">
        <authorList>
            <consortium name="Ensembl"/>
        </authorList>
    </citation>
    <scope>IDENTIFICATION</scope>
</reference>
<keyword evidence="19" id="KW-0539">Nucleus</keyword>
<keyword evidence="9" id="KW-0963">Cytoplasm</keyword>
<feature type="compositionally biased region" description="Low complexity" evidence="27">
    <location>
        <begin position="133"/>
        <end position="148"/>
    </location>
</feature>
<evidence type="ECO:0000313" key="31">
    <source>
        <dbReference type="Proteomes" id="UP000694389"/>
    </source>
</evidence>
<evidence type="ECO:0000256" key="11">
    <source>
        <dbReference type="ARBA" id="ARBA00022679"/>
    </source>
</evidence>
<evidence type="ECO:0000259" key="28">
    <source>
        <dbReference type="PROSITE" id="PS50102"/>
    </source>
</evidence>
<evidence type="ECO:0000256" key="2">
    <source>
        <dbReference type="ARBA" id="ARBA00004496"/>
    </source>
</evidence>
<sequence length="2102" mass="231388">MNPSNPFGSPQGGAFQAPNNTMKTGLFPSFGQQNPSNQPQPMGFYQPSAFGQPSALNQPPPHGNTIFGQAPAFGQSTQPPSLPTVSQAPAFGQPSLGMSSGFSSNPAPAFGQTSGSNQSSVFGQTPAFGQPSAFGQAPGFGQQPPGFGNTQMVSGSTAAIGQPQPLGFGQSVFGQPSSTTVTTSVFGAGQSVTQSRGFAPSKFSFKPATEALFKPIFSASPEPANPQTTSMSSSPFSSSVSQMTSSSSSTTTTTTGFPLLPGAKSGTLGFSFSQPAAAPSISTQNNPLTSGSSTGPSNNLQFTFSQPAALSSSSTQASATQPTTPSSFSFSAKAPEPQATPLFGGTNFGQPPPYVDTNAKAETNTDEKGSGIESLGDTNVFARLGKGTKRKEDPAAPSTGPETPVTEEEVPAESDSPRHPSKRPLMRSRGPPVGLFGRALNALRRDGPNPARREDTKDTPQEALTQEETEREDVQAKSDNLPAAQPITQTLTWDVQEKEQESDSARPPDPKLETTTPVKRSVRTESSESLGGMSPTDCTTIMCRNVPPAFNKKDIIEKHFGRFGKVGRIICKPPRNQAVVHFNDHASAAKAKKKGKVLRGQELLLLWQRKKQSPGDKGSRPATGAAEGESQEHAESKATSSPLKRPSLVAPALTSTMAFSRSSPVKKSSFAKALQFDTEVQKDSSTEAQSSERPVPSSLLHLLGQVAETAEDKYRLLEQRDKILRQGRPKRTDLDLSKVFVGTCPDMCPEKERYMRETRKQLSIFEVIPDSEMVDHAAAIKEYSRSSADQEEPLPYELRPLPVLSMTMDYLVTQIMDLGHDNYRDWYDFVWNRTRGIRKDITQQHLCCPHTVSLIEKCTRFHVHCAHHLCEEHISTFDAKINNENMTKCLQSLKEMYQDLATRNIYCSREAEFRLYNVLLKLNDGDILREVQQFRDEVRNSPEVKFAVQAFTAVNSNNFVRFFKLVKGASYLASCLLHRYFNQVRAKALKTLNLAHTVGPRSTAFPLEDIVRMLMFRNAAEATDFIQQYGLNVNDDLVELSRVAYQEPDLPLSQKKSEVILSKKTVLIGEVVNGGPLPILPHHNPVCSFDSQNKYRGEGPLAEPTASQYKAVAAKVNAELLTQAVSVKDHGMAHAFGMPPTVTDETGEPSEPYHSSAHPADAQQLFQPISQPQPVKSASPPPKPQPVYSNEDVMAVLDCVIEEVVESAVREVADAGASYATTALAESSVQAETLVSEVLGQMLQEMSSAEIKLEQERVTEEKRKVEEARRRQEHEAFLVHFSFSLCTEIIHEVLDESIKETATSEIQRAVNEKADRVAKCTEQVCMSLVEETLNADIALLVEDILEAELQRIHKYIKRWRDVVAVRRQLKRQMRGFPAAPCCVDPRFKLKALAPSAPAQPSMADLARGVVNLGNAGTLALSSTRLLKMRQEVIHQMRVHYYYQLLLDETVWAPLDLPALVTESISNPPDRIFWKAVLLLPSDHESVASLSDRILSDWLEVKLSGGKESEASEEQLDGTLQTLCVTNTLQEKEHHIHKVHVCVKASRGPLTEDGLSKMEDCCELHGTGALITLLPALPIVEPGQEEQDVPLLSALLQLKQLQQASTWHCPLPLVILVPGPQGGTGDIQKLEEALMLHTLVKEGLISEYTFLFIPQTTSDLQGSKQLSQAMRWLLARAPPPFPLSCQTLVQLIEARLSREFSPRVYAHRQERADACLPSEEPAPIIKLYNAILAHIADTVSSQELSRLSWPPSEFCLSDNREFVPHLGWNSVQHLAWLREAILSLQLPQWEQLSVTDSWSELCSSIFRYAAQIPVSRRSQPLLMSRLENLLERVRLKVHHSRNPRSKVTTSNWGDVDGNLCPSFCHIPWDDVLVICIDHKLKDWQIPGAPVCEDAVTEDGEILVYFPTESLKDFQPPEEWTQAIKQTHREKQQEKEGASAAACATPTSLSLRQRLFHSLMEPLEVPTSSLDITHIPTTQELLAHKVLQSLEEEKAESKRTMEQLQRWLDGDPVEHLSTPLFVPSSTLLSMPTTITHAPAAKTRDAALTQESEPDDLSDRANWTKTTPVSMAWRLKELERQILASQEEELACRLKLSGLLSIVDD</sequence>
<dbReference type="GO" id="GO:0005654">
    <property type="term" value="C:nucleoplasm"/>
    <property type="evidence" value="ECO:0007669"/>
    <property type="project" value="UniProtKB-SubCell"/>
</dbReference>
<keyword evidence="11" id="KW-0808">Transferase</keyword>
<keyword evidence="13" id="KW-0391">Immunity</keyword>
<comment type="function">
    <text evidence="23">As a component of the TREX-2 complex, involved in the export of mRNAs to the cytoplasm through the nuclear pores. Through the acetylation of histones, affects the assembly of nucleosomes at immunoglobulin variable region genes and promotes the recruitment and positioning of transcription complex to favor DNA cytosine deaminase AICDA/AID targeting, hence promoting somatic hypermutations.</text>
</comment>
<dbReference type="GO" id="GO:0015031">
    <property type="term" value="P:protein transport"/>
    <property type="evidence" value="ECO:0007669"/>
    <property type="project" value="UniProtKB-KW"/>
</dbReference>
<dbReference type="Ensembl" id="ENSDLAT00005056107.2">
    <property type="protein sequence ID" value="ENSDLAP00005052734.2"/>
    <property type="gene ID" value="ENSDLAG00005022744.2"/>
</dbReference>